<comment type="caution">
    <text evidence="2">The sequence shown here is derived from an EMBL/GenBank/DDBJ whole genome shotgun (WGS) entry which is preliminary data.</text>
</comment>
<evidence type="ECO:0000256" key="1">
    <source>
        <dbReference type="SAM" id="MobiDB-lite"/>
    </source>
</evidence>
<reference evidence="2" key="1">
    <citation type="submission" date="2017-07" db="EMBL/GenBank/DDBJ databases">
        <title>Taro Niue Genome Assembly and Annotation.</title>
        <authorList>
            <person name="Atibalentja N."/>
            <person name="Keating K."/>
            <person name="Fields C.J."/>
        </authorList>
    </citation>
    <scope>NUCLEOTIDE SEQUENCE</scope>
    <source>
        <strain evidence="2">Niue_2</strain>
        <tissue evidence="2">Leaf</tissue>
    </source>
</reference>
<dbReference type="Proteomes" id="UP000652761">
    <property type="component" value="Unassembled WGS sequence"/>
</dbReference>
<gene>
    <name evidence="2" type="ORF">Taro_008860</name>
</gene>
<protein>
    <submittedName>
        <fullName evidence="2">Uncharacterized protein</fullName>
    </submittedName>
</protein>
<dbReference type="EMBL" id="NMUH01000300">
    <property type="protein sequence ID" value="MQL76468.1"/>
    <property type="molecule type" value="Genomic_DNA"/>
</dbReference>
<keyword evidence="3" id="KW-1185">Reference proteome</keyword>
<sequence>MSALELAATRRTLELRGKWWLGQWRVSHLHSSRGWSGTPRIVRSSTRRRPASPSSHCLAPCSPRTAWGDYSPSGSPDPWAATAKIGSSVWAEGRVLGGRSRRRCQQTSQWHSLRVQRQQQRQVGSSSRSTSLSRSSMQTGETSQQRQGARRAEETGR</sequence>
<evidence type="ECO:0000313" key="3">
    <source>
        <dbReference type="Proteomes" id="UP000652761"/>
    </source>
</evidence>
<dbReference type="AlphaFoldDB" id="A0A843TYH1"/>
<feature type="region of interest" description="Disordered" evidence="1">
    <location>
        <begin position="97"/>
        <end position="157"/>
    </location>
</feature>
<feature type="region of interest" description="Disordered" evidence="1">
    <location>
        <begin position="35"/>
        <end position="79"/>
    </location>
</feature>
<name>A0A843TYH1_COLES</name>
<accession>A0A843TYH1</accession>
<organism evidence="2 3">
    <name type="scientific">Colocasia esculenta</name>
    <name type="common">Wild taro</name>
    <name type="synonym">Arum esculentum</name>
    <dbReference type="NCBI Taxonomy" id="4460"/>
    <lineage>
        <taxon>Eukaryota</taxon>
        <taxon>Viridiplantae</taxon>
        <taxon>Streptophyta</taxon>
        <taxon>Embryophyta</taxon>
        <taxon>Tracheophyta</taxon>
        <taxon>Spermatophyta</taxon>
        <taxon>Magnoliopsida</taxon>
        <taxon>Liliopsida</taxon>
        <taxon>Araceae</taxon>
        <taxon>Aroideae</taxon>
        <taxon>Colocasieae</taxon>
        <taxon>Colocasia</taxon>
    </lineage>
</organism>
<proteinExistence type="predicted"/>
<feature type="compositionally biased region" description="Low complexity" evidence="1">
    <location>
        <begin position="112"/>
        <end position="140"/>
    </location>
</feature>
<evidence type="ECO:0000313" key="2">
    <source>
        <dbReference type="EMBL" id="MQL76468.1"/>
    </source>
</evidence>